<dbReference type="AlphaFoldDB" id="A0A3E2GXS8"/>
<dbReference type="PANTHER" id="PTHR11850">
    <property type="entry name" value="HOMEOBOX PROTEIN TRANSCRIPTION FACTORS"/>
    <property type="match status" value="1"/>
</dbReference>
<feature type="compositionally biased region" description="Basic residues" evidence="5">
    <location>
        <begin position="462"/>
        <end position="471"/>
    </location>
</feature>
<dbReference type="SUPFAM" id="SSF46689">
    <property type="entry name" value="Homeodomain-like"/>
    <property type="match status" value="1"/>
</dbReference>
<dbReference type="Pfam" id="PF05920">
    <property type="entry name" value="Homeobox_KN"/>
    <property type="match status" value="1"/>
</dbReference>
<dbReference type="GO" id="GO:0008270">
    <property type="term" value="F:zinc ion binding"/>
    <property type="evidence" value="ECO:0007669"/>
    <property type="project" value="InterPro"/>
</dbReference>
<comment type="subcellular location">
    <subcellularLocation>
        <location evidence="4">Nucleus</location>
    </subcellularLocation>
</comment>
<organism evidence="7 8">
    <name type="scientific">Scytalidium lignicola</name>
    <name type="common">Hyphomycete</name>
    <dbReference type="NCBI Taxonomy" id="5539"/>
    <lineage>
        <taxon>Eukaryota</taxon>
        <taxon>Fungi</taxon>
        <taxon>Dikarya</taxon>
        <taxon>Ascomycota</taxon>
        <taxon>Pezizomycotina</taxon>
        <taxon>Leotiomycetes</taxon>
        <taxon>Leotiomycetes incertae sedis</taxon>
        <taxon>Scytalidium</taxon>
    </lineage>
</organism>
<gene>
    <name evidence="7" type="ORF">B7463_g10401</name>
</gene>
<protein>
    <recommendedName>
        <fullName evidence="6">Homeobox domain-containing protein</fullName>
    </recommendedName>
</protein>
<keyword evidence="2 4" id="KW-0371">Homeobox</keyword>
<evidence type="ECO:0000256" key="5">
    <source>
        <dbReference type="SAM" id="MobiDB-lite"/>
    </source>
</evidence>
<feature type="domain" description="Homeobox" evidence="6">
    <location>
        <begin position="279"/>
        <end position="342"/>
    </location>
</feature>
<accession>A0A3E2GXS8</accession>
<name>A0A3E2GXS8_SCYLI</name>
<feature type="non-terminal residue" evidence="7">
    <location>
        <position position="1"/>
    </location>
</feature>
<dbReference type="GO" id="GO:0000981">
    <property type="term" value="F:DNA-binding transcription factor activity, RNA polymerase II-specific"/>
    <property type="evidence" value="ECO:0007669"/>
    <property type="project" value="InterPro"/>
</dbReference>
<dbReference type="SMART" id="SM00389">
    <property type="entry name" value="HOX"/>
    <property type="match status" value="1"/>
</dbReference>
<feature type="DNA-binding region" description="Homeobox" evidence="4">
    <location>
        <begin position="281"/>
        <end position="343"/>
    </location>
</feature>
<evidence type="ECO:0000313" key="8">
    <source>
        <dbReference type="Proteomes" id="UP000258309"/>
    </source>
</evidence>
<proteinExistence type="predicted"/>
<dbReference type="EMBL" id="NCSJ02000295">
    <property type="protein sequence ID" value="RFU25940.1"/>
    <property type="molecule type" value="Genomic_DNA"/>
</dbReference>
<feature type="compositionally biased region" description="Low complexity" evidence="5">
    <location>
        <begin position="419"/>
        <end position="440"/>
    </location>
</feature>
<dbReference type="InterPro" id="IPR008422">
    <property type="entry name" value="KN_HD"/>
</dbReference>
<feature type="region of interest" description="Disordered" evidence="5">
    <location>
        <begin position="335"/>
        <end position="361"/>
    </location>
</feature>
<dbReference type="OrthoDB" id="10056939at2759"/>
<dbReference type="InterPro" id="IPR001356">
    <property type="entry name" value="HD"/>
</dbReference>
<dbReference type="InterPro" id="IPR050224">
    <property type="entry name" value="TALE_homeobox"/>
</dbReference>
<dbReference type="SUPFAM" id="SSF57701">
    <property type="entry name" value="Zn2/Cys6 DNA-binding domain"/>
    <property type="match status" value="1"/>
</dbReference>
<evidence type="ECO:0000259" key="6">
    <source>
        <dbReference type="PROSITE" id="PS50071"/>
    </source>
</evidence>
<evidence type="ECO:0000313" key="7">
    <source>
        <dbReference type="EMBL" id="RFU25940.1"/>
    </source>
</evidence>
<keyword evidence="1 4" id="KW-0238">DNA-binding</keyword>
<evidence type="ECO:0000256" key="1">
    <source>
        <dbReference type="ARBA" id="ARBA00023125"/>
    </source>
</evidence>
<dbReference type="STRING" id="5539.A0A3E2GXS8"/>
<dbReference type="Proteomes" id="UP000258309">
    <property type="component" value="Unassembled WGS sequence"/>
</dbReference>
<feature type="region of interest" description="Disordered" evidence="5">
    <location>
        <begin position="400"/>
        <end position="440"/>
    </location>
</feature>
<comment type="caution">
    <text evidence="7">The sequence shown here is derived from an EMBL/GenBank/DDBJ whole genome shotgun (WGS) entry which is preliminary data.</text>
</comment>
<dbReference type="GO" id="GO:0005634">
    <property type="term" value="C:nucleus"/>
    <property type="evidence" value="ECO:0007669"/>
    <property type="project" value="UniProtKB-SubCell"/>
</dbReference>
<keyword evidence="3 4" id="KW-0539">Nucleus</keyword>
<evidence type="ECO:0000256" key="3">
    <source>
        <dbReference type="ARBA" id="ARBA00023242"/>
    </source>
</evidence>
<keyword evidence="8" id="KW-1185">Reference proteome</keyword>
<evidence type="ECO:0000256" key="4">
    <source>
        <dbReference type="PROSITE-ProRule" id="PRU00108"/>
    </source>
</evidence>
<dbReference type="InterPro" id="IPR036864">
    <property type="entry name" value="Zn2-C6_fun-type_DNA-bd_sf"/>
</dbReference>
<sequence length="501" mass="55125">MTTIHEVDEVDETHVNMDEFFNFEEAAQHPLSSAVTAGPDLSSGPYDIDLAFAQPEFDEDSFTCLQHFAGSQAQEFLPVTATTDTTMLVPGDFADFPRWIDGFDIPAQPCSYCRRMRIHCKVIREGIRKGSCTSCVALARSCSLTVKDAPEDWKLDNARDFNTMMSEDRDNDILISEWPAVAGLQIRSCDYCLISGLECKLVWDGDLKGHCWNCVSFGRTCSFVGAEEVIVGDNDPSLHSQWAGSYPTQESNQVSHSLSAPDLKALNKSEENLNADANEVGGKVGARFSRDSLRILRNWLSTHHNHPYPTDEEKDILKRQTGLTKTQITNWLANARRRGKVRPPRSTSPSMSQYSKGIDIPRRATPALEAMNPMERWQHSPPEHEPASVSAIAKAVTSSTFSSGRASPHSLGFTDDGSSRSVANVSSTSSLGTSHSSGGSFASAFSHKSRGSFGSFSSFGNRGRRRRRRQAPKACQSGNITNAPPKTFPVHLLHGNFQDKT</sequence>
<dbReference type="Gene3D" id="1.10.10.60">
    <property type="entry name" value="Homeodomain-like"/>
    <property type="match status" value="1"/>
</dbReference>
<feature type="non-terminal residue" evidence="7">
    <location>
        <position position="501"/>
    </location>
</feature>
<dbReference type="CDD" id="cd00086">
    <property type="entry name" value="homeodomain"/>
    <property type="match status" value="1"/>
</dbReference>
<dbReference type="InterPro" id="IPR009057">
    <property type="entry name" value="Homeodomain-like_sf"/>
</dbReference>
<dbReference type="PROSITE" id="PS50071">
    <property type="entry name" value="HOMEOBOX_2"/>
    <property type="match status" value="1"/>
</dbReference>
<reference evidence="7 8" key="1">
    <citation type="submission" date="2018-05" db="EMBL/GenBank/DDBJ databases">
        <title>Draft genome sequence of Scytalidium lignicola DSM 105466, a ubiquitous saprotrophic fungus.</title>
        <authorList>
            <person name="Buettner E."/>
            <person name="Gebauer A.M."/>
            <person name="Hofrichter M."/>
            <person name="Liers C."/>
            <person name="Kellner H."/>
        </authorList>
    </citation>
    <scope>NUCLEOTIDE SEQUENCE [LARGE SCALE GENOMIC DNA]</scope>
    <source>
        <strain evidence="7 8">DSM 105466</strain>
    </source>
</reference>
<feature type="compositionally biased region" description="Polar residues" evidence="5">
    <location>
        <begin position="345"/>
        <end position="355"/>
    </location>
</feature>
<dbReference type="GO" id="GO:0003677">
    <property type="term" value="F:DNA binding"/>
    <property type="evidence" value="ECO:0007669"/>
    <property type="project" value="UniProtKB-UniRule"/>
</dbReference>
<feature type="region of interest" description="Disordered" evidence="5">
    <location>
        <begin position="453"/>
        <end position="501"/>
    </location>
</feature>
<evidence type="ECO:0000256" key="2">
    <source>
        <dbReference type="ARBA" id="ARBA00023155"/>
    </source>
</evidence>